<reference evidence="3 4" key="1">
    <citation type="submission" date="2015-09" db="EMBL/GenBank/DDBJ databases">
        <title>Genome sequencing project for genomic taxonomy and phylogenomics of Bacillus-like bacteria.</title>
        <authorList>
            <person name="Liu B."/>
            <person name="Wang J."/>
            <person name="Zhu Y."/>
            <person name="Liu G."/>
            <person name="Chen Q."/>
            <person name="Chen Z."/>
            <person name="Lan J."/>
            <person name="Che J."/>
            <person name="Ge C."/>
            <person name="Shi H."/>
            <person name="Pan Z."/>
            <person name="Liu X."/>
        </authorList>
    </citation>
    <scope>NUCLEOTIDE SEQUENCE [LARGE SCALE GENOMIC DNA]</scope>
    <source>
        <strain evidence="3 4">LMG 18435</strain>
    </source>
</reference>
<dbReference type="InterPro" id="IPR037171">
    <property type="entry name" value="NagB/RpiA_transferase-like"/>
</dbReference>
<feature type="domain" description="Glucosamine/galactosamine-6-phosphate isomerase" evidence="2">
    <location>
        <begin position="26"/>
        <end position="241"/>
    </location>
</feature>
<accession>A0A0Q3WZK7</accession>
<dbReference type="GO" id="GO:0042802">
    <property type="term" value="F:identical protein binding"/>
    <property type="evidence" value="ECO:0007669"/>
    <property type="project" value="TreeGrafter"/>
</dbReference>
<dbReference type="InterPro" id="IPR006148">
    <property type="entry name" value="Glc/Gal-6P_isomerase"/>
</dbReference>
<dbReference type="RefSeq" id="WP_055740045.1">
    <property type="nucleotide sequence ID" value="NZ_JAAIWL010000030.1"/>
</dbReference>
<dbReference type="Proteomes" id="UP000051888">
    <property type="component" value="Unassembled WGS sequence"/>
</dbReference>
<dbReference type="PATRIC" id="fig|157838.3.peg.2837"/>
<proteinExistence type="predicted"/>
<evidence type="ECO:0000313" key="4">
    <source>
        <dbReference type="Proteomes" id="UP000051888"/>
    </source>
</evidence>
<dbReference type="PANTHER" id="PTHR11280:SF6">
    <property type="entry name" value="GLUCOSAMINE-6-PHOSPHATE ISOMERASE NAGB"/>
    <property type="match status" value="1"/>
</dbReference>
<dbReference type="GO" id="GO:0006043">
    <property type="term" value="P:glucosamine catabolic process"/>
    <property type="evidence" value="ECO:0007669"/>
    <property type="project" value="TreeGrafter"/>
</dbReference>
<dbReference type="GO" id="GO:0005737">
    <property type="term" value="C:cytoplasm"/>
    <property type="evidence" value="ECO:0007669"/>
    <property type="project" value="TreeGrafter"/>
</dbReference>
<dbReference type="GO" id="GO:0019262">
    <property type="term" value="P:N-acetylneuraminate catabolic process"/>
    <property type="evidence" value="ECO:0007669"/>
    <property type="project" value="TreeGrafter"/>
</dbReference>
<dbReference type="EMBL" id="LJJC01000004">
    <property type="protein sequence ID" value="KQL54279.1"/>
    <property type="molecule type" value="Genomic_DNA"/>
</dbReference>
<organism evidence="3 4">
    <name type="scientific">Heyndrickxia shackletonii</name>
    <dbReference type="NCBI Taxonomy" id="157838"/>
    <lineage>
        <taxon>Bacteria</taxon>
        <taxon>Bacillati</taxon>
        <taxon>Bacillota</taxon>
        <taxon>Bacilli</taxon>
        <taxon>Bacillales</taxon>
        <taxon>Bacillaceae</taxon>
        <taxon>Heyndrickxia</taxon>
    </lineage>
</organism>
<dbReference type="CDD" id="cd01399">
    <property type="entry name" value="GlcN6P_deaminase"/>
    <property type="match status" value="1"/>
</dbReference>
<dbReference type="AlphaFoldDB" id="A0A0Q3WZK7"/>
<dbReference type="InterPro" id="IPR004547">
    <property type="entry name" value="Glucosamine6P_isomerase"/>
</dbReference>
<dbReference type="STRING" id="157838.AN964_12775"/>
<dbReference type="Gene3D" id="3.40.50.1360">
    <property type="match status" value="1"/>
</dbReference>
<comment type="caution">
    <text evidence="3">The sequence shown here is derived from an EMBL/GenBank/DDBJ whole genome shotgun (WGS) entry which is preliminary data.</text>
</comment>
<name>A0A0Q3WZK7_9BACI</name>
<dbReference type="PANTHER" id="PTHR11280">
    <property type="entry name" value="GLUCOSAMINE-6-PHOSPHATE ISOMERASE"/>
    <property type="match status" value="1"/>
</dbReference>
<dbReference type="SUPFAM" id="SSF100950">
    <property type="entry name" value="NagB/RpiA/CoA transferase-like"/>
    <property type="match status" value="1"/>
</dbReference>
<dbReference type="Pfam" id="PF01182">
    <property type="entry name" value="Glucosamine_iso"/>
    <property type="match status" value="1"/>
</dbReference>
<keyword evidence="1" id="KW-0119">Carbohydrate metabolism</keyword>
<dbReference type="OrthoDB" id="9791139at2"/>
<protein>
    <submittedName>
        <fullName evidence="3">Glucosamine-6-phosphate deaminase</fullName>
    </submittedName>
</protein>
<keyword evidence="4" id="KW-1185">Reference proteome</keyword>
<gene>
    <name evidence="3" type="ORF">AN964_12775</name>
</gene>
<evidence type="ECO:0000313" key="3">
    <source>
        <dbReference type="EMBL" id="KQL54279.1"/>
    </source>
</evidence>
<dbReference type="GO" id="GO:0004342">
    <property type="term" value="F:glucosamine-6-phosphate deaminase activity"/>
    <property type="evidence" value="ECO:0007669"/>
    <property type="project" value="InterPro"/>
</dbReference>
<sequence length="262" mass="29392">MSSTFQPIKVDKVDGINLQVFDNRYEMGVAAAKAVTVKMKELLSQKERIRMVFAAAPSQIEFLRGLTAEDGLDWKRVTAFHMDEYIGLLEDAPQRFSTFLKKNLFMHVLPGEVHLIDGSKNPSDECHRYSRLLRSGPIDIICLGIGENGHIAFNDPHVANFQDPEVMKVVHLDEACRKQQVNDGCFKQLDDVPTHALTLTIPTLLDAESLFCIVPGETKQSAVKSTLLGSISTECPASILRTHPNCQLYVDRDAYRRVTDVY</sequence>
<evidence type="ECO:0000259" key="2">
    <source>
        <dbReference type="Pfam" id="PF01182"/>
    </source>
</evidence>
<evidence type="ECO:0000256" key="1">
    <source>
        <dbReference type="ARBA" id="ARBA00023277"/>
    </source>
</evidence>
<dbReference type="GO" id="GO:0006046">
    <property type="term" value="P:N-acetylglucosamine catabolic process"/>
    <property type="evidence" value="ECO:0007669"/>
    <property type="project" value="TreeGrafter"/>
</dbReference>
<dbReference type="GO" id="GO:0005975">
    <property type="term" value="P:carbohydrate metabolic process"/>
    <property type="evidence" value="ECO:0007669"/>
    <property type="project" value="InterPro"/>
</dbReference>